<dbReference type="Gene3D" id="3.40.190.150">
    <property type="entry name" value="Bordetella uptake gene, domain 1"/>
    <property type="match status" value="1"/>
</dbReference>
<comment type="similarity">
    <text evidence="1">Belongs to the UPF0065 (bug) family.</text>
</comment>
<reference evidence="3 4" key="2">
    <citation type="journal article" date="2011" name="PLoS ONE">
        <title>The Cyst-Dividing Bacterium Ramlibacter tataouinensis TTB310 Genome Reveals a Well-Stocked Toolbox for Adaptation to a Desert Environment.</title>
        <authorList>
            <person name="De Luca G."/>
            <person name="Barakat M."/>
            <person name="Ortet P."/>
            <person name="Fochesato S."/>
            <person name="Jourlin-Castelli C."/>
            <person name="Ansaldi M."/>
            <person name="Py B."/>
            <person name="Fichant G."/>
            <person name="Coutinho P.M."/>
            <person name="Voulhoux R."/>
            <person name="Bastien O."/>
            <person name="Marechal E."/>
            <person name="Henrissat B."/>
            <person name="Quentin Y."/>
            <person name="Noirot P."/>
            <person name="Filloux A."/>
            <person name="Mejean V."/>
            <person name="Dubow M.S."/>
            <person name="Barras F."/>
            <person name="Barbe V."/>
            <person name="Weissenbach J."/>
            <person name="Mihalcescu I."/>
            <person name="Vermeglio A."/>
            <person name="Achouak W."/>
            <person name="Heulin T."/>
        </authorList>
    </citation>
    <scope>NUCLEOTIDE SEQUENCE [LARGE SCALE GENOMIC DNA]</scope>
    <source>
        <strain evidence="4">ATCC BAA-407 / DSM 14655 / LMG 21543 / TTB310</strain>
    </source>
</reference>
<evidence type="ECO:0000256" key="2">
    <source>
        <dbReference type="SAM" id="SignalP"/>
    </source>
</evidence>
<dbReference type="PANTHER" id="PTHR42928:SF5">
    <property type="entry name" value="BLR1237 PROTEIN"/>
    <property type="match status" value="1"/>
</dbReference>
<dbReference type="PIRSF" id="PIRSF017082">
    <property type="entry name" value="YflP"/>
    <property type="match status" value="1"/>
</dbReference>
<dbReference type="CDD" id="cd13578">
    <property type="entry name" value="PBP2_Bug27"/>
    <property type="match status" value="1"/>
</dbReference>
<sequence length="320" mass="33285">MKRVVSLIAGALLLSAQAVGLAQAYPSKPVKVVVPLAAGGTGDTLARTVGDGMARELGQSVVIDNRPGAGGLLGTTSVLNAPADGYTLLAVSPSHVINPALHAGSTYDPLRDFEPITVLAYTHQVIAAHPSVPASNLRELIAYAKNNPGKLNYGSAGTGSATHLNMELLKSMAGVDIVHVPYKGSTQARQGVLAGEVQLAVDGLLPLQPLIKDGRLKVIAVTSSRRPQSNPEIPTVGETLPGYASDTWYGLLARSGTPREAISRLHQAAVKALQSPAVREGLTKLGADPAGNTPAEFRAFLAEEQKLWGKVLKDSGVKPQ</sequence>
<proteinExistence type="inferred from homology"/>
<dbReference type="HOGENOM" id="CLU_045683_0_0_4"/>
<dbReference type="InterPro" id="IPR042100">
    <property type="entry name" value="Bug_dom1"/>
</dbReference>
<dbReference type="eggNOG" id="COG3181">
    <property type="taxonomic scope" value="Bacteria"/>
</dbReference>
<dbReference type="STRING" id="365046.Rta_15500"/>
<accession>F5Y4Y6</accession>
<dbReference type="KEGG" id="rta:Rta_15500"/>
<dbReference type="Gene3D" id="3.40.190.10">
    <property type="entry name" value="Periplasmic binding protein-like II"/>
    <property type="match status" value="1"/>
</dbReference>
<dbReference type="EMBL" id="CP000245">
    <property type="protein sequence ID" value="AEG92642.1"/>
    <property type="molecule type" value="Genomic_DNA"/>
</dbReference>
<feature type="chain" id="PRO_5003329678" evidence="2">
    <location>
        <begin position="25"/>
        <end position="320"/>
    </location>
</feature>
<dbReference type="OrthoDB" id="8678477at2"/>
<dbReference type="AlphaFoldDB" id="F5Y4Y6"/>
<dbReference type="RefSeq" id="WP_013900874.1">
    <property type="nucleotide sequence ID" value="NC_015677.1"/>
</dbReference>
<evidence type="ECO:0000313" key="4">
    <source>
        <dbReference type="Proteomes" id="UP000008385"/>
    </source>
</evidence>
<evidence type="ECO:0000256" key="1">
    <source>
        <dbReference type="ARBA" id="ARBA00006987"/>
    </source>
</evidence>
<dbReference type="PATRIC" id="fig|365046.3.peg.1582"/>
<name>F5Y4Y6_RAMTT</name>
<dbReference type="Pfam" id="PF03401">
    <property type="entry name" value="TctC"/>
    <property type="match status" value="1"/>
</dbReference>
<dbReference type="InterPro" id="IPR005064">
    <property type="entry name" value="BUG"/>
</dbReference>
<keyword evidence="3" id="KW-0675">Receptor</keyword>
<organism evidence="3 4">
    <name type="scientific">Ramlibacter tataouinensis (strain ATCC BAA-407 / DSM 14655 / LMG 21543 / TTB310)</name>
    <dbReference type="NCBI Taxonomy" id="365046"/>
    <lineage>
        <taxon>Bacteria</taxon>
        <taxon>Pseudomonadati</taxon>
        <taxon>Pseudomonadota</taxon>
        <taxon>Betaproteobacteria</taxon>
        <taxon>Burkholderiales</taxon>
        <taxon>Comamonadaceae</taxon>
        <taxon>Ramlibacter</taxon>
    </lineage>
</organism>
<feature type="signal peptide" evidence="2">
    <location>
        <begin position="1"/>
        <end position="24"/>
    </location>
</feature>
<keyword evidence="4" id="KW-1185">Reference proteome</keyword>
<dbReference type="PANTHER" id="PTHR42928">
    <property type="entry name" value="TRICARBOXYLATE-BINDING PROTEIN"/>
    <property type="match status" value="1"/>
</dbReference>
<gene>
    <name evidence="3" type="primary">tctC</name>
    <name evidence="3" type="ordered locus">Rta_15500</name>
</gene>
<evidence type="ECO:0000313" key="3">
    <source>
        <dbReference type="EMBL" id="AEG92642.1"/>
    </source>
</evidence>
<reference evidence="4" key="1">
    <citation type="submission" date="2006-01" db="EMBL/GenBank/DDBJ databases">
        <title>Genome of the cyst-dividing bacterium Ramlibacter tataouinensis.</title>
        <authorList>
            <person name="Barakat M."/>
            <person name="Ortet P."/>
            <person name="De Luca G."/>
            <person name="Jourlin-Castelli C."/>
            <person name="Ansaldi M."/>
            <person name="Py B."/>
            <person name="Fichant G."/>
            <person name="Coutinho P."/>
            <person name="Voulhoux R."/>
            <person name="Bastien O."/>
            <person name="Roy S."/>
            <person name="Marechal E."/>
            <person name="Henrissat B."/>
            <person name="Quentin Y."/>
            <person name="Noirot P."/>
            <person name="Filloux A."/>
            <person name="Mejean V."/>
            <person name="DuBow M."/>
            <person name="Barras F."/>
            <person name="Heulin T."/>
        </authorList>
    </citation>
    <scope>NUCLEOTIDE SEQUENCE [LARGE SCALE GENOMIC DNA]</scope>
    <source>
        <strain evidence="4">ATCC BAA-407 / DSM 14655 / LMG 21543 / TTB310</strain>
    </source>
</reference>
<dbReference type="SUPFAM" id="SSF53850">
    <property type="entry name" value="Periplasmic binding protein-like II"/>
    <property type="match status" value="1"/>
</dbReference>
<keyword evidence="2" id="KW-0732">Signal</keyword>
<protein>
    <submittedName>
        <fullName evidence="3">Candidate extracytoplasmic binding receptor</fullName>
    </submittedName>
</protein>
<dbReference type="Proteomes" id="UP000008385">
    <property type="component" value="Chromosome"/>
</dbReference>